<dbReference type="Gramene" id="PNT72918">
    <property type="protein sequence ID" value="PNT72918"/>
    <property type="gene ID" value="BRADI_2g50895v3"/>
</dbReference>
<name>A0A2K2DF63_BRADI</name>
<dbReference type="EnsemblPlants" id="PNT72918">
    <property type="protein sequence ID" value="PNT72918"/>
    <property type="gene ID" value="BRADI_2g50895v3"/>
</dbReference>
<gene>
    <name evidence="1" type="ORF">BRADI_2g50895v3</name>
</gene>
<organism evidence="1">
    <name type="scientific">Brachypodium distachyon</name>
    <name type="common">Purple false brome</name>
    <name type="synonym">Trachynia distachya</name>
    <dbReference type="NCBI Taxonomy" id="15368"/>
    <lineage>
        <taxon>Eukaryota</taxon>
        <taxon>Viridiplantae</taxon>
        <taxon>Streptophyta</taxon>
        <taxon>Embryophyta</taxon>
        <taxon>Tracheophyta</taxon>
        <taxon>Spermatophyta</taxon>
        <taxon>Magnoliopsida</taxon>
        <taxon>Liliopsida</taxon>
        <taxon>Poales</taxon>
        <taxon>Poaceae</taxon>
        <taxon>BOP clade</taxon>
        <taxon>Pooideae</taxon>
        <taxon>Stipodae</taxon>
        <taxon>Brachypodieae</taxon>
        <taxon>Brachypodium</taxon>
    </lineage>
</organism>
<protein>
    <submittedName>
        <fullName evidence="1 2">Uncharacterized protein</fullName>
    </submittedName>
</protein>
<reference evidence="1" key="2">
    <citation type="submission" date="2017-06" db="EMBL/GenBank/DDBJ databases">
        <title>WGS assembly of Brachypodium distachyon.</title>
        <authorList>
            <consortium name="The International Brachypodium Initiative"/>
            <person name="Lucas S."/>
            <person name="Harmon-Smith M."/>
            <person name="Lail K."/>
            <person name="Tice H."/>
            <person name="Grimwood J."/>
            <person name="Bruce D."/>
            <person name="Barry K."/>
            <person name="Shu S."/>
            <person name="Lindquist E."/>
            <person name="Wang M."/>
            <person name="Pitluck S."/>
            <person name="Vogel J.P."/>
            <person name="Garvin D.F."/>
            <person name="Mockler T.C."/>
            <person name="Schmutz J."/>
            <person name="Rokhsar D."/>
            <person name="Bevan M.W."/>
        </authorList>
    </citation>
    <scope>NUCLEOTIDE SEQUENCE</scope>
    <source>
        <strain evidence="1">Bd21</strain>
    </source>
</reference>
<dbReference type="AlphaFoldDB" id="A0A2K2DF63"/>
<evidence type="ECO:0000313" key="3">
    <source>
        <dbReference type="Proteomes" id="UP000008810"/>
    </source>
</evidence>
<proteinExistence type="predicted"/>
<keyword evidence="3" id="KW-1185">Reference proteome</keyword>
<accession>A0A2K2DF63</accession>
<dbReference type="Proteomes" id="UP000008810">
    <property type="component" value="Chromosome 2"/>
</dbReference>
<reference evidence="2" key="3">
    <citation type="submission" date="2018-08" db="UniProtKB">
        <authorList>
            <consortium name="EnsemblPlants"/>
        </authorList>
    </citation>
    <scope>IDENTIFICATION</scope>
    <source>
        <strain evidence="2">cv. Bd21</strain>
    </source>
</reference>
<dbReference type="EMBL" id="CM000881">
    <property type="protein sequence ID" value="PNT72918.1"/>
    <property type="molecule type" value="Genomic_DNA"/>
</dbReference>
<reference evidence="1 2" key="1">
    <citation type="journal article" date="2010" name="Nature">
        <title>Genome sequencing and analysis of the model grass Brachypodium distachyon.</title>
        <authorList>
            <consortium name="International Brachypodium Initiative"/>
        </authorList>
    </citation>
    <scope>NUCLEOTIDE SEQUENCE [LARGE SCALE GENOMIC DNA]</scope>
    <source>
        <strain evidence="1 2">Bd21</strain>
    </source>
</reference>
<evidence type="ECO:0000313" key="1">
    <source>
        <dbReference type="EMBL" id="PNT72918.1"/>
    </source>
</evidence>
<dbReference type="InParanoid" id="A0A2K2DF63"/>
<evidence type="ECO:0000313" key="2">
    <source>
        <dbReference type="EnsemblPlants" id="PNT72918"/>
    </source>
</evidence>
<sequence length="132" mass="14406">MGKVEKSGSQQSSLAKLYIAADLDLLDPVLASDLGSPQIALALIFPSDPSSPPFLLGKTTSRSNRSGFLTILQPWLLPVVLRAVPTALRAVGGDASRGGRRCFERVQQEETRRRCSVWWPPMLLAGCCNRRN</sequence>